<keyword evidence="3" id="KW-1133">Transmembrane helix</keyword>
<dbReference type="EMBL" id="JADCNM010000011">
    <property type="protein sequence ID" value="KAG0462654.1"/>
    <property type="molecule type" value="Genomic_DNA"/>
</dbReference>
<dbReference type="GO" id="GO:0008320">
    <property type="term" value="F:protein transmembrane transporter activity"/>
    <property type="evidence" value="ECO:0007669"/>
    <property type="project" value="TreeGrafter"/>
</dbReference>
<name>A0A835UGW4_VANPL</name>
<proteinExistence type="predicted"/>
<dbReference type="Proteomes" id="UP000639772">
    <property type="component" value="Chromosome 11"/>
</dbReference>
<reference evidence="5 6" key="1">
    <citation type="journal article" date="2020" name="Nat. Food">
        <title>A phased Vanilla planifolia genome enables genetic improvement of flavour and production.</title>
        <authorList>
            <person name="Hasing T."/>
            <person name="Tang H."/>
            <person name="Brym M."/>
            <person name="Khazi F."/>
            <person name="Huang T."/>
            <person name="Chambers A.H."/>
        </authorList>
    </citation>
    <scope>NUCLEOTIDE SEQUENCE [LARGE SCALE GENOMIC DNA]</scope>
    <source>
        <tissue evidence="5">Leaf</tissue>
    </source>
</reference>
<dbReference type="GO" id="GO:0045039">
    <property type="term" value="P:protein insertion into mitochondrial inner membrane"/>
    <property type="evidence" value="ECO:0007669"/>
    <property type="project" value="InterPro"/>
</dbReference>
<dbReference type="InterPro" id="IPR039175">
    <property type="entry name" value="TIM22"/>
</dbReference>
<evidence type="ECO:0000313" key="5">
    <source>
        <dbReference type="EMBL" id="KAG0462654.1"/>
    </source>
</evidence>
<dbReference type="OrthoDB" id="1913277at2759"/>
<dbReference type="PANTHER" id="PTHR14110">
    <property type="entry name" value="MITOCHONDRIAL IMPORT INNER MEMBRANE TRANSLOCASE SUBUNIT TIM22"/>
    <property type="match status" value="1"/>
</dbReference>
<accession>A0A835UGW4</accession>
<protein>
    <recommendedName>
        <fullName evidence="7">Mitochondrial import inner membrane translocase subunit Tim17/Tim22/Tim23 family protein</fullName>
    </recommendedName>
</protein>
<gene>
    <name evidence="5" type="ORF">HPP92_021130</name>
</gene>
<dbReference type="GO" id="GO:0030943">
    <property type="term" value="F:mitochondrion targeting sequence binding"/>
    <property type="evidence" value="ECO:0007669"/>
    <property type="project" value="TreeGrafter"/>
</dbReference>
<dbReference type="PANTHER" id="PTHR14110:SF10">
    <property type="entry name" value="OS04G0376100 PROTEIN"/>
    <property type="match status" value="1"/>
</dbReference>
<dbReference type="AlphaFoldDB" id="A0A835UGW4"/>
<evidence type="ECO:0000256" key="1">
    <source>
        <dbReference type="ARBA" id="ARBA00004141"/>
    </source>
</evidence>
<comment type="caution">
    <text evidence="5">The sequence shown here is derived from an EMBL/GenBank/DDBJ whole genome shotgun (WGS) entry which is preliminary data.</text>
</comment>
<dbReference type="GO" id="GO:0042721">
    <property type="term" value="C:TIM22 mitochondrial import inner membrane insertion complex"/>
    <property type="evidence" value="ECO:0007669"/>
    <property type="project" value="InterPro"/>
</dbReference>
<sequence>MTSAIGEPSRSSSDGWKERITIPTLLAGLVGGGAGLVSKHRKAFGVAKISATYATNFAITTACYCGAREIARDARDSELDDLMNSAIGGFASGALLGRLQGTAVDYATLQMRPFLQHLRNIVSEGNAHKTGKSSGWWKLPEWSPIQVLDEEALAAKRAREEQFYAQKNANQTE</sequence>
<evidence type="ECO:0000256" key="3">
    <source>
        <dbReference type="ARBA" id="ARBA00022989"/>
    </source>
</evidence>
<evidence type="ECO:0008006" key="7">
    <source>
        <dbReference type="Google" id="ProtNLM"/>
    </source>
</evidence>
<evidence type="ECO:0000313" key="6">
    <source>
        <dbReference type="Proteomes" id="UP000639772"/>
    </source>
</evidence>
<evidence type="ECO:0000256" key="2">
    <source>
        <dbReference type="ARBA" id="ARBA00022692"/>
    </source>
</evidence>
<keyword evidence="2" id="KW-0812">Transmembrane</keyword>
<organism evidence="5 6">
    <name type="scientific">Vanilla planifolia</name>
    <name type="common">Vanilla</name>
    <dbReference type="NCBI Taxonomy" id="51239"/>
    <lineage>
        <taxon>Eukaryota</taxon>
        <taxon>Viridiplantae</taxon>
        <taxon>Streptophyta</taxon>
        <taxon>Embryophyta</taxon>
        <taxon>Tracheophyta</taxon>
        <taxon>Spermatophyta</taxon>
        <taxon>Magnoliopsida</taxon>
        <taxon>Liliopsida</taxon>
        <taxon>Asparagales</taxon>
        <taxon>Orchidaceae</taxon>
        <taxon>Vanilloideae</taxon>
        <taxon>Vanilleae</taxon>
        <taxon>Vanilla</taxon>
    </lineage>
</organism>
<comment type="subcellular location">
    <subcellularLocation>
        <location evidence="1">Membrane</location>
        <topology evidence="1">Multi-pass membrane protein</topology>
    </subcellularLocation>
</comment>
<evidence type="ECO:0000256" key="4">
    <source>
        <dbReference type="ARBA" id="ARBA00023136"/>
    </source>
</evidence>
<keyword evidence="4" id="KW-0472">Membrane</keyword>